<gene>
    <name evidence="9" type="ORF">V1264_024055</name>
</gene>
<keyword evidence="5 6" id="KW-0539">Nucleus</keyword>
<keyword evidence="3 6" id="KW-0158">Chromosome</keyword>
<evidence type="ECO:0000313" key="10">
    <source>
        <dbReference type="Proteomes" id="UP001374579"/>
    </source>
</evidence>
<evidence type="ECO:0000256" key="4">
    <source>
        <dbReference type="ARBA" id="ARBA00023125"/>
    </source>
</evidence>
<evidence type="ECO:0000256" key="6">
    <source>
        <dbReference type="RuleBase" id="RU003894"/>
    </source>
</evidence>
<dbReference type="Proteomes" id="UP001374579">
    <property type="component" value="Unassembled WGS sequence"/>
</dbReference>
<dbReference type="GO" id="GO:0005634">
    <property type="term" value="C:nucleus"/>
    <property type="evidence" value="ECO:0007669"/>
    <property type="project" value="UniProtKB-SubCell"/>
</dbReference>
<feature type="region of interest" description="Disordered" evidence="7">
    <location>
        <begin position="1"/>
        <end position="46"/>
    </location>
</feature>
<comment type="subcellular location">
    <subcellularLocation>
        <location evidence="2">Chromosome</location>
    </subcellularLocation>
    <subcellularLocation>
        <location evidence="1 6">Nucleus</location>
    </subcellularLocation>
</comment>
<dbReference type="GO" id="GO:0003690">
    <property type="term" value="F:double-stranded DNA binding"/>
    <property type="evidence" value="ECO:0007669"/>
    <property type="project" value="TreeGrafter"/>
</dbReference>
<dbReference type="SUPFAM" id="SSF46785">
    <property type="entry name" value="Winged helix' DNA-binding domain"/>
    <property type="match status" value="1"/>
</dbReference>
<dbReference type="GO" id="GO:0045910">
    <property type="term" value="P:negative regulation of DNA recombination"/>
    <property type="evidence" value="ECO:0007669"/>
    <property type="project" value="TreeGrafter"/>
</dbReference>
<dbReference type="GO" id="GO:0000786">
    <property type="term" value="C:nucleosome"/>
    <property type="evidence" value="ECO:0007669"/>
    <property type="project" value="InterPro"/>
</dbReference>
<dbReference type="InterPro" id="IPR036388">
    <property type="entry name" value="WH-like_DNA-bd_sf"/>
</dbReference>
<dbReference type="InterPro" id="IPR036390">
    <property type="entry name" value="WH_DNA-bd_sf"/>
</dbReference>
<dbReference type="PANTHER" id="PTHR11467:SF36">
    <property type="entry name" value="HISTONE 24-RELATED"/>
    <property type="match status" value="1"/>
</dbReference>
<comment type="similarity">
    <text evidence="6">Belongs to the histone H1/H5 family.</text>
</comment>
<dbReference type="InterPro" id="IPR005819">
    <property type="entry name" value="H1/H5"/>
</dbReference>
<evidence type="ECO:0000313" key="9">
    <source>
        <dbReference type="EMBL" id="KAK7101245.1"/>
    </source>
</evidence>
<sequence length="219" mass="22848">MADVVATESGAAPLSVKPAAVAAKPSTSKKAMKPRKPQQPLDHPKYKEMISAAIASLKERGGSSRQAILKYIQGHYKVGSETTKINARVKMALRSGTKAGSLKQSKGTGASGSFRLGEKPKAAAKPKPATGKKSQTAKKPAVKKAASKTAAKRKATTPKKVVKAKSAAAKKAVKKSPKKVALAKKPKAKSPKKLAKPIKKAVSKKSPAKKASKAKLSKK</sequence>
<evidence type="ECO:0000256" key="5">
    <source>
        <dbReference type="ARBA" id="ARBA00023242"/>
    </source>
</evidence>
<evidence type="ECO:0000256" key="3">
    <source>
        <dbReference type="ARBA" id="ARBA00022454"/>
    </source>
</evidence>
<dbReference type="SMART" id="SM00526">
    <property type="entry name" value="H15"/>
    <property type="match status" value="1"/>
</dbReference>
<organism evidence="9 10">
    <name type="scientific">Littorina saxatilis</name>
    <dbReference type="NCBI Taxonomy" id="31220"/>
    <lineage>
        <taxon>Eukaryota</taxon>
        <taxon>Metazoa</taxon>
        <taxon>Spiralia</taxon>
        <taxon>Lophotrochozoa</taxon>
        <taxon>Mollusca</taxon>
        <taxon>Gastropoda</taxon>
        <taxon>Caenogastropoda</taxon>
        <taxon>Littorinimorpha</taxon>
        <taxon>Littorinoidea</taxon>
        <taxon>Littorinidae</taxon>
        <taxon>Littorina</taxon>
    </lineage>
</organism>
<name>A0AAN9BD36_9CAEN</name>
<evidence type="ECO:0000259" key="8">
    <source>
        <dbReference type="PROSITE" id="PS51504"/>
    </source>
</evidence>
<accession>A0AAN9BD36</accession>
<evidence type="ECO:0000256" key="2">
    <source>
        <dbReference type="ARBA" id="ARBA00004286"/>
    </source>
</evidence>
<feature type="compositionally biased region" description="Basic residues" evidence="7">
    <location>
        <begin position="171"/>
        <end position="219"/>
    </location>
</feature>
<dbReference type="FunFam" id="1.10.10.10:FF:000140">
    <property type="entry name" value="Histone H1.0"/>
    <property type="match status" value="1"/>
</dbReference>
<dbReference type="PROSITE" id="PS51504">
    <property type="entry name" value="H15"/>
    <property type="match status" value="1"/>
</dbReference>
<dbReference type="Gene3D" id="1.10.10.10">
    <property type="entry name" value="Winged helix-like DNA-binding domain superfamily/Winged helix DNA-binding domain"/>
    <property type="match status" value="1"/>
</dbReference>
<evidence type="ECO:0000256" key="1">
    <source>
        <dbReference type="ARBA" id="ARBA00004123"/>
    </source>
</evidence>
<keyword evidence="4 6" id="KW-0238">DNA-binding</keyword>
<dbReference type="Pfam" id="PF00538">
    <property type="entry name" value="Linker_histone"/>
    <property type="match status" value="1"/>
</dbReference>
<protein>
    <recommendedName>
        <fullName evidence="8">H15 domain-containing protein</fullName>
    </recommendedName>
</protein>
<comment type="caution">
    <text evidence="9">The sequence shown here is derived from an EMBL/GenBank/DDBJ whole genome shotgun (WGS) entry which is preliminary data.</text>
</comment>
<proteinExistence type="inferred from homology"/>
<dbReference type="CDD" id="cd00073">
    <property type="entry name" value="H15"/>
    <property type="match status" value="1"/>
</dbReference>
<dbReference type="GO" id="GO:0030261">
    <property type="term" value="P:chromosome condensation"/>
    <property type="evidence" value="ECO:0007669"/>
    <property type="project" value="TreeGrafter"/>
</dbReference>
<dbReference type="InterPro" id="IPR005818">
    <property type="entry name" value="Histone_H1/H5_H15"/>
</dbReference>
<dbReference type="EMBL" id="JBAMIC010000011">
    <property type="protein sequence ID" value="KAK7101245.1"/>
    <property type="molecule type" value="Genomic_DNA"/>
</dbReference>
<evidence type="ECO:0000256" key="7">
    <source>
        <dbReference type="SAM" id="MobiDB-lite"/>
    </source>
</evidence>
<dbReference type="PRINTS" id="PR00624">
    <property type="entry name" value="HISTONEH5"/>
</dbReference>
<dbReference type="GO" id="GO:0030527">
    <property type="term" value="F:structural constituent of chromatin"/>
    <property type="evidence" value="ECO:0007669"/>
    <property type="project" value="InterPro"/>
</dbReference>
<feature type="compositionally biased region" description="Basic residues" evidence="7">
    <location>
        <begin position="140"/>
        <end position="163"/>
    </location>
</feature>
<reference evidence="9 10" key="1">
    <citation type="submission" date="2024-02" db="EMBL/GenBank/DDBJ databases">
        <title>Chromosome-scale genome assembly of the rough periwinkle Littorina saxatilis.</title>
        <authorList>
            <person name="De Jode A."/>
            <person name="Faria R."/>
            <person name="Formenti G."/>
            <person name="Sims Y."/>
            <person name="Smith T.P."/>
            <person name="Tracey A."/>
            <person name="Wood J.M.D."/>
            <person name="Zagrodzka Z.B."/>
            <person name="Johannesson K."/>
            <person name="Butlin R.K."/>
            <person name="Leder E.H."/>
        </authorList>
    </citation>
    <scope>NUCLEOTIDE SEQUENCE [LARGE SCALE GENOMIC DNA]</scope>
    <source>
        <strain evidence="9">Snail1</strain>
        <tissue evidence="9">Muscle</tissue>
    </source>
</reference>
<dbReference type="GO" id="GO:0031492">
    <property type="term" value="F:nucleosomal DNA binding"/>
    <property type="evidence" value="ECO:0007669"/>
    <property type="project" value="TreeGrafter"/>
</dbReference>
<keyword evidence="10" id="KW-1185">Reference proteome</keyword>
<dbReference type="PANTHER" id="PTHR11467">
    <property type="entry name" value="HISTONE H1"/>
    <property type="match status" value="1"/>
</dbReference>
<feature type="region of interest" description="Disordered" evidence="7">
    <location>
        <begin position="95"/>
        <end position="219"/>
    </location>
</feature>
<dbReference type="AlphaFoldDB" id="A0AAN9BD36"/>
<feature type="domain" description="H15" evidence="8">
    <location>
        <begin position="42"/>
        <end position="118"/>
    </location>
</feature>
<dbReference type="GO" id="GO:0006334">
    <property type="term" value="P:nucleosome assembly"/>
    <property type="evidence" value="ECO:0007669"/>
    <property type="project" value="InterPro"/>
</dbReference>